<evidence type="ECO:0000313" key="5">
    <source>
        <dbReference type="Proteomes" id="UP000007648"/>
    </source>
</evidence>
<dbReference type="OrthoDB" id="446014at2759"/>
<dbReference type="AlphaFoldDB" id="A0A7N4NM34"/>
<dbReference type="InterPro" id="IPR052656">
    <property type="entry name" value="CTOP_PRMT1"/>
</dbReference>
<protein>
    <recommendedName>
        <fullName evidence="3">Chromatin target of PRMT1 protein C-terminal domain-containing protein</fullName>
    </recommendedName>
</protein>
<accession>A0A7N4NM34</accession>
<dbReference type="KEGG" id="shr:100920597"/>
<keyword evidence="1" id="KW-0694">RNA-binding</keyword>
<feature type="compositionally biased region" description="Basic and acidic residues" evidence="2">
    <location>
        <begin position="154"/>
        <end position="163"/>
    </location>
</feature>
<feature type="region of interest" description="Disordered" evidence="2">
    <location>
        <begin position="35"/>
        <end position="75"/>
    </location>
</feature>
<name>A0A7N4NM34_SARHA</name>
<dbReference type="PANTHER" id="PTHR48426">
    <property type="entry name" value="CHROMATIN TARGET OF PRMT1 PROTEIN"/>
    <property type="match status" value="1"/>
</dbReference>
<dbReference type="GeneTree" id="ENSGT00390000002869"/>
<evidence type="ECO:0000256" key="2">
    <source>
        <dbReference type="SAM" id="MobiDB-lite"/>
    </source>
</evidence>
<feature type="domain" description="Chromatin target of PRMT1 protein C-terminal" evidence="3">
    <location>
        <begin position="158"/>
        <end position="263"/>
    </location>
</feature>
<dbReference type="InterPro" id="IPR025715">
    <property type="entry name" value="FoP_C"/>
</dbReference>
<dbReference type="RefSeq" id="XP_031800581.1">
    <property type="nucleotide sequence ID" value="XM_031944721.1"/>
</dbReference>
<dbReference type="PANTHER" id="PTHR48426:SF1">
    <property type="entry name" value="CHROMATIN TARGET OF PRMT1 PROTEIN"/>
    <property type="match status" value="1"/>
</dbReference>
<evidence type="ECO:0000259" key="3">
    <source>
        <dbReference type="SMART" id="SM01218"/>
    </source>
</evidence>
<dbReference type="GeneID" id="100920597"/>
<reference evidence="4" key="2">
    <citation type="submission" date="2025-08" db="UniProtKB">
        <authorList>
            <consortium name="Ensembl"/>
        </authorList>
    </citation>
    <scope>IDENTIFICATION</scope>
</reference>
<reference evidence="4" key="3">
    <citation type="submission" date="2025-09" db="UniProtKB">
        <authorList>
            <consortium name="Ensembl"/>
        </authorList>
    </citation>
    <scope>IDENTIFICATION</scope>
</reference>
<feature type="region of interest" description="Disordered" evidence="2">
    <location>
        <begin position="152"/>
        <end position="194"/>
    </location>
</feature>
<dbReference type="SMART" id="SM01218">
    <property type="entry name" value="FoP_duplication"/>
    <property type="match status" value="1"/>
</dbReference>
<dbReference type="Pfam" id="PF13865">
    <property type="entry name" value="FoP_duplication"/>
    <property type="match status" value="1"/>
</dbReference>
<evidence type="ECO:0000256" key="1">
    <source>
        <dbReference type="ARBA" id="ARBA00022884"/>
    </source>
</evidence>
<feature type="compositionally biased region" description="Basic and acidic residues" evidence="2">
    <location>
        <begin position="44"/>
        <end position="53"/>
    </location>
</feature>
<reference evidence="4 5" key="1">
    <citation type="journal article" date="2011" name="Proc. Natl. Acad. Sci. U.S.A.">
        <title>Genetic diversity and population structure of the endangered marsupial Sarcophilus harrisii (Tasmanian devil).</title>
        <authorList>
            <person name="Miller W."/>
            <person name="Hayes V.M."/>
            <person name="Ratan A."/>
            <person name="Petersen D.C."/>
            <person name="Wittekindt N.E."/>
            <person name="Miller J."/>
            <person name="Walenz B."/>
            <person name="Knight J."/>
            <person name="Qi J."/>
            <person name="Zhao F."/>
            <person name="Wang Q."/>
            <person name="Bedoya-Reina O.C."/>
            <person name="Katiyar N."/>
            <person name="Tomsho L.P."/>
            <person name="Kasson L.M."/>
            <person name="Hardie R.A."/>
            <person name="Woodbridge P."/>
            <person name="Tindall E.A."/>
            <person name="Bertelsen M.F."/>
            <person name="Dixon D."/>
            <person name="Pyecroft S."/>
            <person name="Helgen K.M."/>
            <person name="Lesk A.M."/>
            <person name="Pringle T.H."/>
            <person name="Patterson N."/>
            <person name="Zhang Y."/>
            <person name="Kreiss A."/>
            <person name="Woods G.M."/>
            <person name="Jones M.E."/>
            <person name="Schuster S.C."/>
        </authorList>
    </citation>
    <scope>NUCLEOTIDE SEQUENCE [LARGE SCALE GENOMIC DNA]</scope>
</reference>
<keyword evidence="5" id="KW-1185">Reference proteome</keyword>
<dbReference type="Ensembl" id="ENSSHAT00000044969.1">
    <property type="protein sequence ID" value="ENSSHAP00000025225.1"/>
    <property type="gene ID" value="ENSSHAG00000027826.1"/>
</dbReference>
<evidence type="ECO:0000313" key="4">
    <source>
        <dbReference type="Ensembl" id="ENSSHAP00000025225.1"/>
    </source>
</evidence>
<sequence length="267" mass="29976">MTSSVIFPKATLKSTTKMSLNERFTEMLTTKQPLLVTVQTASESQREQERDPELGQEQEQQDQVPQNAGSSSQSFLPSVAKNRKLAQLMENRLSVQEALTLKVDSLTLKADTLTLKANTVKQRLGKSNIHARLGWPIGSLAKRAIRGWEGPSCEAREQKRGRGDSPVLRKQGEECQGKRSACPHTSVRRDFHRGGGWGGSTSYGGYRGHGSYSMHGGHHHRHKYCSKHLPTKEQLDNQLDDYMAKSREQLDAELDAYMAHPHPFSRR</sequence>
<dbReference type="InParanoid" id="A0A7N4NM34"/>
<proteinExistence type="predicted"/>
<dbReference type="Proteomes" id="UP000007648">
    <property type="component" value="Unassembled WGS sequence"/>
</dbReference>
<gene>
    <name evidence="4" type="primary">LOC100920597</name>
</gene>
<organism evidence="4 5">
    <name type="scientific">Sarcophilus harrisii</name>
    <name type="common">Tasmanian devil</name>
    <name type="synonym">Sarcophilus laniarius</name>
    <dbReference type="NCBI Taxonomy" id="9305"/>
    <lineage>
        <taxon>Eukaryota</taxon>
        <taxon>Metazoa</taxon>
        <taxon>Chordata</taxon>
        <taxon>Craniata</taxon>
        <taxon>Vertebrata</taxon>
        <taxon>Euteleostomi</taxon>
        <taxon>Mammalia</taxon>
        <taxon>Metatheria</taxon>
        <taxon>Dasyuromorphia</taxon>
        <taxon>Dasyuridae</taxon>
        <taxon>Sarcophilus</taxon>
    </lineage>
</organism>
<dbReference type="GO" id="GO:0003723">
    <property type="term" value="F:RNA binding"/>
    <property type="evidence" value="ECO:0007669"/>
    <property type="project" value="UniProtKB-KW"/>
</dbReference>